<keyword evidence="7 10" id="KW-1208">Phospholipid metabolism</keyword>
<evidence type="ECO:0000256" key="2">
    <source>
        <dbReference type="ARBA" id="ARBA00022490"/>
    </source>
</evidence>
<dbReference type="InterPro" id="IPR003664">
    <property type="entry name" value="FA_synthesis"/>
</dbReference>
<dbReference type="UniPathway" id="UPA00085"/>
<dbReference type="KEGG" id="aex:Astex_2930"/>
<name>E8RSU6_ASTEC</name>
<dbReference type="AlphaFoldDB" id="E8RSU6"/>
<keyword evidence="2 10" id="KW-0963">Cytoplasm</keyword>
<dbReference type="eggNOG" id="COG0416">
    <property type="taxonomic scope" value="Bacteria"/>
</dbReference>
<dbReference type="Gene3D" id="3.40.718.10">
    <property type="entry name" value="Isopropylmalate Dehydrogenase"/>
    <property type="match status" value="1"/>
</dbReference>
<evidence type="ECO:0000256" key="7">
    <source>
        <dbReference type="ARBA" id="ARBA00023264"/>
    </source>
</evidence>
<dbReference type="EC" id="2.3.1.274" evidence="8 10"/>
<evidence type="ECO:0000256" key="1">
    <source>
        <dbReference type="ARBA" id="ARBA00001232"/>
    </source>
</evidence>
<gene>
    <name evidence="10" type="primary">plsX</name>
    <name evidence="11" type="ordered locus">Astex_2930</name>
</gene>
<evidence type="ECO:0000256" key="8">
    <source>
        <dbReference type="ARBA" id="ARBA00024069"/>
    </source>
</evidence>
<evidence type="ECO:0000256" key="10">
    <source>
        <dbReference type="HAMAP-Rule" id="MF_00019"/>
    </source>
</evidence>
<evidence type="ECO:0000256" key="9">
    <source>
        <dbReference type="ARBA" id="ARBA00046608"/>
    </source>
</evidence>
<dbReference type="GO" id="GO:0006633">
    <property type="term" value="P:fatty acid biosynthetic process"/>
    <property type="evidence" value="ECO:0007669"/>
    <property type="project" value="UniProtKB-UniRule"/>
</dbReference>
<keyword evidence="6 10" id="KW-0594">Phospholipid biosynthesis</keyword>
<dbReference type="PIRSF" id="PIRSF002465">
    <property type="entry name" value="Phsphlp_syn_PlsX"/>
    <property type="match status" value="1"/>
</dbReference>
<evidence type="ECO:0000256" key="5">
    <source>
        <dbReference type="ARBA" id="ARBA00023098"/>
    </source>
</evidence>
<evidence type="ECO:0000256" key="3">
    <source>
        <dbReference type="ARBA" id="ARBA00022516"/>
    </source>
</evidence>
<comment type="similarity">
    <text evidence="10">Belongs to the PlsX family.</text>
</comment>
<comment type="function">
    <text evidence="10">Catalyzes the reversible formation of acyl-phosphate (acyl-PO(4)) from acyl-[acyl-carrier-protein] (acyl-ACP). This enzyme utilizes acyl-ACP as fatty acyl donor, but not acyl-CoA.</text>
</comment>
<dbReference type="NCBIfam" id="TIGR00182">
    <property type="entry name" value="plsX"/>
    <property type="match status" value="1"/>
</dbReference>
<reference evidence="12" key="1">
    <citation type="submission" date="2010-12" db="EMBL/GenBank/DDBJ databases">
        <title>Complete sequence of chromosome 2 of Asticcacaulis excentricus CB 48.</title>
        <authorList>
            <consortium name="US DOE Joint Genome Institute"/>
            <person name="Lucas S."/>
            <person name="Copeland A."/>
            <person name="Lapidus A."/>
            <person name="Cheng J.-F."/>
            <person name="Bruce D."/>
            <person name="Goodwin L."/>
            <person name="Pitluck S."/>
            <person name="Teshima H."/>
            <person name="Davenport K."/>
            <person name="Detter J.C."/>
            <person name="Han C."/>
            <person name="Tapia R."/>
            <person name="Land M."/>
            <person name="Hauser L."/>
            <person name="Jeffries C."/>
            <person name="Kyrpides N."/>
            <person name="Ivanova N."/>
            <person name="Ovchinnikova G."/>
            <person name="Brun Y.V."/>
            <person name="Woyke T."/>
        </authorList>
    </citation>
    <scope>NUCLEOTIDE SEQUENCE [LARGE SCALE GENOMIC DNA]</scope>
    <source>
        <strain evidence="12">ATCC 15261 / DSM 4724 / KCTC 12464 / NCIMB 9791 / VKM B-1370 / CB 48</strain>
    </source>
</reference>
<dbReference type="STRING" id="573065.Astex_2930"/>
<keyword evidence="3 10" id="KW-0444">Lipid biosynthesis</keyword>
<dbReference type="SUPFAM" id="SSF53659">
    <property type="entry name" value="Isocitrate/Isopropylmalate dehydrogenase-like"/>
    <property type="match status" value="1"/>
</dbReference>
<sequence length="378" mass="39078">MSSPDPISPSETPVGSIGVAPEGTVVIAIDAMGGDHGPRVTVPGTAEALKRDGSGRLRFLLHGDEALIAPELAKCPELKAVATIVHTDQSVAMDEKPAQALRRRTTSLFMAISSVKSGAAHAVVSAGNTGALMALSKMILKMITEDLERPPIACSWPNAKGGMGTVLDVGANVTSDANQLIEFAVMGTAFHRAVRGKDKPTVGLLNVGSEDVKGHEEVREAHRILREGVDGINYYGFVEGDDIGKGTVDVVVTDGFTGNIALKTAEGTAKFVKNLFKDALTSSLLSKLGALLAAPALRAMAKTVDPGAANGGPLLGLNGIVVKSHGGAEAWAYSNAVSVAISLAASAYATDIRKALAYVRKAHVASPETPQMADEKVS</sequence>
<evidence type="ECO:0000256" key="4">
    <source>
        <dbReference type="ARBA" id="ARBA00022679"/>
    </source>
</evidence>
<dbReference type="InterPro" id="IPR012281">
    <property type="entry name" value="Phospholipid_synth_PlsX-like"/>
</dbReference>
<keyword evidence="12" id="KW-1185">Reference proteome</keyword>
<comment type="pathway">
    <text evidence="10">Lipid metabolism; phospholipid metabolism.</text>
</comment>
<keyword evidence="5 10" id="KW-0443">Lipid metabolism</keyword>
<dbReference type="HOGENOM" id="CLU_039379_1_0_5"/>
<protein>
    <recommendedName>
        <fullName evidence="8 10">Phosphate acyltransferase</fullName>
        <ecNumber evidence="8 10">2.3.1.274</ecNumber>
    </recommendedName>
    <alternativeName>
        <fullName evidence="10">Acyl-ACP phosphotransacylase</fullName>
    </alternativeName>
    <alternativeName>
        <fullName evidence="10">Acyl-[acyl-carrier-protein]--phosphate acyltransferase</fullName>
    </alternativeName>
    <alternativeName>
        <fullName evidence="10">Phosphate-acyl-ACP acyltransferase</fullName>
    </alternativeName>
</protein>
<organism evidence="11 12">
    <name type="scientific">Asticcacaulis excentricus (strain ATCC 15261 / DSM 4724 / KCTC 12464 / NCIMB 9791 / VKM B-1370 / CB 48)</name>
    <dbReference type="NCBI Taxonomy" id="573065"/>
    <lineage>
        <taxon>Bacteria</taxon>
        <taxon>Pseudomonadati</taxon>
        <taxon>Pseudomonadota</taxon>
        <taxon>Alphaproteobacteria</taxon>
        <taxon>Caulobacterales</taxon>
        <taxon>Caulobacteraceae</taxon>
        <taxon>Asticcacaulis</taxon>
    </lineage>
</organism>
<comment type="catalytic activity">
    <reaction evidence="1 10">
        <text>a fatty acyl-[ACP] + phosphate = an acyl phosphate + holo-[ACP]</text>
        <dbReference type="Rhea" id="RHEA:42292"/>
        <dbReference type="Rhea" id="RHEA-COMP:9685"/>
        <dbReference type="Rhea" id="RHEA-COMP:14125"/>
        <dbReference type="ChEBI" id="CHEBI:43474"/>
        <dbReference type="ChEBI" id="CHEBI:59918"/>
        <dbReference type="ChEBI" id="CHEBI:64479"/>
        <dbReference type="ChEBI" id="CHEBI:138651"/>
        <dbReference type="EC" id="2.3.1.274"/>
    </reaction>
</comment>
<dbReference type="PANTHER" id="PTHR30100:SF1">
    <property type="entry name" value="PHOSPHATE ACYLTRANSFERASE"/>
    <property type="match status" value="1"/>
</dbReference>
<proteinExistence type="inferred from homology"/>
<dbReference type="Pfam" id="PF02504">
    <property type="entry name" value="FA_synthesis"/>
    <property type="match status" value="1"/>
</dbReference>
<keyword evidence="4 10" id="KW-0808">Transferase</keyword>
<dbReference type="GO" id="GO:0005737">
    <property type="term" value="C:cytoplasm"/>
    <property type="evidence" value="ECO:0007669"/>
    <property type="project" value="UniProtKB-SubCell"/>
</dbReference>
<dbReference type="EMBL" id="CP002396">
    <property type="protein sequence ID" value="ADU14567.1"/>
    <property type="molecule type" value="Genomic_DNA"/>
</dbReference>
<dbReference type="HAMAP" id="MF_00019">
    <property type="entry name" value="PlsX"/>
    <property type="match status" value="1"/>
</dbReference>
<dbReference type="GO" id="GO:0043811">
    <property type="term" value="F:phosphate:acyl-[acyl carrier protein] acyltransferase activity"/>
    <property type="evidence" value="ECO:0007669"/>
    <property type="project" value="UniProtKB-UniRule"/>
</dbReference>
<comment type="subunit">
    <text evidence="9 10">Homodimer. Probably interacts with PlsY.</text>
</comment>
<evidence type="ECO:0000256" key="6">
    <source>
        <dbReference type="ARBA" id="ARBA00023209"/>
    </source>
</evidence>
<evidence type="ECO:0000313" key="11">
    <source>
        <dbReference type="EMBL" id="ADU14567.1"/>
    </source>
</evidence>
<dbReference type="GO" id="GO:0008654">
    <property type="term" value="P:phospholipid biosynthetic process"/>
    <property type="evidence" value="ECO:0007669"/>
    <property type="project" value="UniProtKB-KW"/>
</dbReference>
<evidence type="ECO:0000313" key="12">
    <source>
        <dbReference type="Proteomes" id="UP000001492"/>
    </source>
</evidence>
<dbReference type="PANTHER" id="PTHR30100">
    <property type="entry name" value="FATTY ACID/PHOSPHOLIPID SYNTHESIS PROTEIN PLSX"/>
    <property type="match status" value="1"/>
</dbReference>
<accession>E8RSU6</accession>
<comment type="subcellular location">
    <subcellularLocation>
        <location evidence="10">Cytoplasm</location>
    </subcellularLocation>
    <text evidence="10">Associated with the membrane possibly through PlsY.</text>
</comment>
<dbReference type="Proteomes" id="UP000001492">
    <property type="component" value="Chromosome 2"/>
</dbReference>